<keyword evidence="6" id="KW-0547">Nucleotide-binding</keyword>
<dbReference type="InterPro" id="IPR003439">
    <property type="entry name" value="ABC_transporter-like_ATP-bd"/>
</dbReference>
<keyword evidence="4" id="KW-1003">Cell membrane</keyword>
<dbReference type="InterPro" id="IPR000522">
    <property type="entry name" value="ABC_transptr_permease_BtuC"/>
</dbReference>
<dbReference type="Gene3D" id="1.10.3470.10">
    <property type="entry name" value="ABC transporter involved in vitamin B12 uptake, BtuC"/>
    <property type="match status" value="1"/>
</dbReference>
<evidence type="ECO:0000259" key="12">
    <source>
        <dbReference type="PROSITE" id="PS50893"/>
    </source>
</evidence>
<dbReference type="InterPro" id="IPR037294">
    <property type="entry name" value="ABC_BtuC-like"/>
</dbReference>
<comment type="similarity">
    <text evidence="2">Belongs to the binding-protein-dependent transport system permease family. FecCD subfamily.</text>
</comment>
<evidence type="ECO:0000313" key="13">
    <source>
        <dbReference type="EMBL" id="KMQ85804.1"/>
    </source>
</evidence>
<comment type="subcellular location">
    <subcellularLocation>
        <location evidence="1">Cell membrane</location>
        <topology evidence="1">Multi-pass membrane protein</topology>
    </subcellularLocation>
</comment>
<evidence type="ECO:0000256" key="3">
    <source>
        <dbReference type="ARBA" id="ARBA00022448"/>
    </source>
</evidence>
<protein>
    <submittedName>
        <fullName evidence="13">Fe3+-siderophore abc transporter atp-binding protein</fullName>
    </submittedName>
</protein>
<evidence type="ECO:0000313" key="14">
    <source>
        <dbReference type="Proteomes" id="UP000036403"/>
    </source>
</evidence>
<evidence type="ECO:0000256" key="8">
    <source>
        <dbReference type="ARBA" id="ARBA00022967"/>
    </source>
</evidence>
<dbReference type="Pfam" id="PF00005">
    <property type="entry name" value="ABC_tran"/>
    <property type="match status" value="1"/>
</dbReference>
<dbReference type="PROSITE" id="PS00211">
    <property type="entry name" value="ABC_TRANSPORTER_1"/>
    <property type="match status" value="1"/>
</dbReference>
<dbReference type="FunFam" id="3.40.50.300:FF:000134">
    <property type="entry name" value="Iron-enterobactin ABC transporter ATP-binding protein"/>
    <property type="match status" value="1"/>
</dbReference>
<dbReference type="PROSITE" id="PS50893">
    <property type="entry name" value="ABC_TRANSPORTER_2"/>
    <property type="match status" value="1"/>
</dbReference>
<dbReference type="Pfam" id="PF01032">
    <property type="entry name" value="FecCD"/>
    <property type="match status" value="1"/>
</dbReference>
<dbReference type="InterPro" id="IPR017871">
    <property type="entry name" value="ABC_transporter-like_CS"/>
</dbReference>
<dbReference type="GO" id="GO:0005524">
    <property type="term" value="F:ATP binding"/>
    <property type="evidence" value="ECO:0007669"/>
    <property type="project" value="UniProtKB-KW"/>
</dbReference>
<name>A0A0J7K6D0_LASNI</name>
<dbReference type="STRING" id="67767.A0A0J7K6D0"/>
<evidence type="ECO:0000256" key="6">
    <source>
        <dbReference type="ARBA" id="ARBA00022741"/>
    </source>
</evidence>
<dbReference type="PANTHER" id="PTHR42794">
    <property type="entry name" value="HEMIN IMPORT ATP-BINDING PROTEIN HMUV"/>
    <property type="match status" value="1"/>
</dbReference>
<dbReference type="SMART" id="SM00382">
    <property type="entry name" value="AAA"/>
    <property type="match status" value="1"/>
</dbReference>
<dbReference type="PANTHER" id="PTHR42794:SF1">
    <property type="entry name" value="HEMIN IMPORT ATP-BINDING PROTEIN HMUV"/>
    <property type="match status" value="1"/>
</dbReference>
<dbReference type="Proteomes" id="UP000036403">
    <property type="component" value="Unassembled WGS sequence"/>
</dbReference>
<keyword evidence="7 13" id="KW-0067">ATP-binding</keyword>
<keyword evidence="14" id="KW-1185">Reference proteome</keyword>
<keyword evidence="9 11" id="KW-1133">Transmembrane helix</keyword>
<dbReference type="InterPro" id="IPR027417">
    <property type="entry name" value="P-loop_NTPase"/>
</dbReference>
<evidence type="ECO:0000256" key="9">
    <source>
        <dbReference type="ARBA" id="ARBA00022989"/>
    </source>
</evidence>
<keyword evidence="8" id="KW-1278">Translocase</keyword>
<sequence length="437" mass="46495">MTVGLALAAIMGQLSVLTLILGGLISSALFASLLSLVKYLADPEDQLPAIVYWLLGSLAQCGWGELIRLALPLLPGVLLLCAAGRLLDVLSISDDEALSLGVPVRQLRLLLIVLATLVSALTVSVAGIIGWLGLLVPHLARLLVGASNTRLLPLSALLGASLLVLADTCARSLSAGEIPLGVVTELVGALAFALAQRQILAGVSFALKGGEVVSLLGINGAGKSSLLRILLGLLKPDAGEVLLQGRPLSHWKPSVRARVMAYVPQNHAGQFPYQVAQVVAMGRIPYTGLSRGLREEDRRIIEMAMARMQISALAERDYSRLSGGERQRVLLARALAQEAQLLVLDEPMSGLDFGQQHRLYALLLELAAEGTTVLSSTHRPDEVLQYAHRALLLANGRLVADGPPQQIIHATSMSTLYDVPLRQFDVAGRRFFGGDSN</sequence>
<keyword evidence="10 11" id="KW-0472">Membrane</keyword>
<dbReference type="GO" id="GO:0005886">
    <property type="term" value="C:plasma membrane"/>
    <property type="evidence" value="ECO:0007669"/>
    <property type="project" value="UniProtKB-SubCell"/>
</dbReference>
<feature type="transmembrane region" description="Helical" evidence="11">
    <location>
        <begin position="107"/>
        <end position="136"/>
    </location>
</feature>
<dbReference type="AlphaFoldDB" id="A0A0J7K6D0"/>
<dbReference type="InterPro" id="IPR003593">
    <property type="entry name" value="AAA+_ATPase"/>
</dbReference>
<feature type="domain" description="ABC transporter" evidence="12">
    <location>
        <begin position="182"/>
        <end position="420"/>
    </location>
</feature>
<reference evidence="13 14" key="1">
    <citation type="submission" date="2015-04" db="EMBL/GenBank/DDBJ databases">
        <title>Lasius niger genome sequencing.</title>
        <authorList>
            <person name="Konorov E.A."/>
            <person name="Nikitin M.A."/>
            <person name="Kirill M.V."/>
            <person name="Chang P."/>
        </authorList>
    </citation>
    <scope>NUCLEOTIDE SEQUENCE [LARGE SCALE GENOMIC DNA]</scope>
    <source>
        <tissue evidence="13">Whole</tissue>
    </source>
</reference>
<keyword evidence="5 11" id="KW-0812">Transmembrane</keyword>
<dbReference type="PaxDb" id="67767-A0A0J7K6D0"/>
<dbReference type="OrthoDB" id="275278at2759"/>
<evidence type="ECO:0000256" key="11">
    <source>
        <dbReference type="SAM" id="Phobius"/>
    </source>
</evidence>
<keyword evidence="3" id="KW-0813">Transport</keyword>
<gene>
    <name evidence="13" type="ORF">RF55_15422</name>
</gene>
<dbReference type="Gene3D" id="3.40.50.300">
    <property type="entry name" value="P-loop containing nucleotide triphosphate hydrolases"/>
    <property type="match status" value="1"/>
</dbReference>
<dbReference type="GO" id="GO:0022857">
    <property type="term" value="F:transmembrane transporter activity"/>
    <property type="evidence" value="ECO:0007669"/>
    <property type="project" value="InterPro"/>
</dbReference>
<dbReference type="CDD" id="cd03214">
    <property type="entry name" value="ABC_Iron-Siderophores_B12_Hemin"/>
    <property type="match status" value="1"/>
</dbReference>
<evidence type="ECO:0000256" key="4">
    <source>
        <dbReference type="ARBA" id="ARBA00022475"/>
    </source>
</evidence>
<dbReference type="SUPFAM" id="SSF52540">
    <property type="entry name" value="P-loop containing nucleoside triphosphate hydrolases"/>
    <property type="match status" value="1"/>
</dbReference>
<proteinExistence type="inferred from homology"/>
<dbReference type="EMBL" id="LBMM01013135">
    <property type="protein sequence ID" value="KMQ85804.1"/>
    <property type="molecule type" value="Genomic_DNA"/>
</dbReference>
<evidence type="ECO:0000256" key="10">
    <source>
        <dbReference type="ARBA" id="ARBA00023136"/>
    </source>
</evidence>
<comment type="caution">
    <text evidence="13">The sequence shown here is derived from an EMBL/GenBank/DDBJ whole genome shotgun (WGS) entry which is preliminary data.</text>
</comment>
<evidence type="ECO:0000256" key="1">
    <source>
        <dbReference type="ARBA" id="ARBA00004651"/>
    </source>
</evidence>
<evidence type="ECO:0000256" key="7">
    <source>
        <dbReference type="ARBA" id="ARBA00022840"/>
    </source>
</evidence>
<dbReference type="SUPFAM" id="SSF81345">
    <property type="entry name" value="ABC transporter involved in vitamin B12 uptake, BtuC"/>
    <property type="match status" value="1"/>
</dbReference>
<evidence type="ECO:0000256" key="5">
    <source>
        <dbReference type="ARBA" id="ARBA00022692"/>
    </source>
</evidence>
<dbReference type="CDD" id="cd06550">
    <property type="entry name" value="TM_ABC_iron-siderophores_like"/>
    <property type="match status" value="1"/>
</dbReference>
<dbReference type="GO" id="GO:0016887">
    <property type="term" value="F:ATP hydrolysis activity"/>
    <property type="evidence" value="ECO:0007669"/>
    <property type="project" value="InterPro"/>
</dbReference>
<evidence type="ECO:0000256" key="2">
    <source>
        <dbReference type="ARBA" id="ARBA00007935"/>
    </source>
</evidence>
<organism evidence="13 14">
    <name type="scientific">Lasius niger</name>
    <name type="common">Black garden ant</name>
    <dbReference type="NCBI Taxonomy" id="67767"/>
    <lineage>
        <taxon>Eukaryota</taxon>
        <taxon>Metazoa</taxon>
        <taxon>Ecdysozoa</taxon>
        <taxon>Arthropoda</taxon>
        <taxon>Hexapoda</taxon>
        <taxon>Insecta</taxon>
        <taxon>Pterygota</taxon>
        <taxon>Neoptera</taxon>
        <taxon>Endopterygota</taxon>
        <taxon>Hymenoptera</taxon>
        <taxon>Apocrita</taxon>
        <taxon>Aculeata</taxon>
        <taxon>Formicoidea</taxon>
        <taxon>Formicidae</taxon>
        <taxon>Formicinae</taxon>
        <taxon>Lasius</taxon>
        <taxon>Lasius</taxon>
    </lineage>
</organism>
<accession>A0A0J7K6D0</accession>